<dbReference type="InterPro" id="IPR027417">
    <property type="entry name" value="P-loop_NTPase"/>
</dbReference>
<comment type="catalytic activity">
    <reaction evidence="4 5">
        <text>L-tyrosyl-[protein] + 3'-phosphoadenylyl sulfate = O-sulfo-L-tyrosine-[protein] + adenosine 3',5'-bisphosphate + H(+)</text>
        <dbReference type="Rhea" id="RHEA:16801"/>
        <dbReference type="Rhea" id="RHEA-COMP:10136"/>
        <dbReference type="Rhea" id="RHEA-COMP:11688"/>
        <dbReference type="ChEBI" id="CHEBI:15378"/>
        <dbReference type="ChEBI" id="CHEBI:46858"/>
        <dbReference type="ChEBI" id="CHEBI:58339"/>
        <dbReference type="ChEBI" id="CHEBI:58343"/>
        <dbReference type="ChEBI" id="CHEBI:65286"/>
        <dbReference type="EC" id="2.8.2.20"/>
    </reaction>
</comment>
<dbReference type="Pfam" id="PF13469">
    <property type="entry name" value="Sulfotransfer_3"/>
    <property type="match status" value="1"/>
</dbReference>
<dbReference type="Gene3D" id="3.40.50.300">
    <property type="entry name" value="P-loop containing nucleotide triphosphate hydrolases"/>
    <property type="match status" value="1"/>
</dbReference>
<evidence type="ECO:0000256" key="2">
    <source>
        <dbReference type="ARBA" id="ARBA00013262"/>
    </source>
</evidence>
<dbReference type="SUPFAM" id="SSF52540">
    <property type="entry name" value="P-loop containing nucleoside triphosphate hydrolases"/>
    <property type="match status" value="1"/>
</dbReference>
<keyword evidence="3 5" id="KW-0808">Transferase</keyword>
<accession>A0A9W9ZD98</accession>
<dbReference type="EC" id="2.8.2.20" evidence="2 5"/>
<keyword evidence="6" id="KW-0472">Membrane</keyword>
<dbReference type="GO" id="GO:0008476">
    <property type="term" value="F:protein-tyrosine sulfotransferase activity"/>
    <property type="evidence" value="ECO:0007669"/>
    <property type="project" value="UniProtKB-EC"/>
</dbReference>
<dbReference type="PANTHER" id="PTHR12788">
    <property type="entry name" value="PROTEIN-TYROSINE SULFOTRANSFERASE 2"/>
    <property type="match status" value="1"/>
</dbReference>
<dbReference type="Proteomes" id="UP001163046">
    <property type="component" value="Unassembled WGS sequence"/>
</dbReference>
<evidence type="ECO:0000256" key="3">
    <source>
        <dbReference type="ARBA" id="ARBA00022679"/>
    </source>
</evidence>
<dbReference type="AlphaFoldDB" id="A0A9W9ZD98"/>
<dbReference type="GO" id="GO:0005794">
    <property type="term" value="C:Golgi apparatus"/>
    <property type="evidence" value="ECO:0007669"/>
    <property type="project" value="UniProtKB-ARBA"/>
</dbReference>
<name>A0A9W9ZD98_9CNID</name>
<keyword evidence="6" id="KW-0812">Transmembrane</keyword>
<gene>
    <name evidence="7" type="ORF">OS493_016623</name>
</gene>
<sequence>MGAVRETMRFPLLFASLLVCSVLVIYIISSQTEKETCTVPAEISSRKEHVINFRRFDSKDPAPTSKLGHKTGKTGESPFLSHAEKLFKLYDGVGTFVMFIGYPRSSHSLVGAILDAHPEIIIPHEYDLMAKWTKYQSSKLKEKNLQKYVLFYDLHQCSLEQSMFGIRAGNNNSLTTNISGGYNYNIPGLWQGSYQRRIKVIGDKKGGTTSMDLTRTSYWRILEEISQVVQVPMKFIHVTRNPFDNIATMMLHKTRSRDTVREEGVKINNSSALEAEIEYYFKLAASNQRVRERYGDAVIDTQGHETVLRPKETLQRLCDHLGVTCSEDYLEKCSRILYGAPSVTRDKAVWTEEQKARVTKMMKNYTFLKEYSFDKYPN</sequence>
<dbReference type="PANTHER" id="PTHR12788:SF8">
    <property type="entry name" value="PROTEIN-TYROSINE SULFOTRANSFERASE"/>
    <property type="match status" value="1"/>
</dbReference>
<comment type="similarity">
    <text evidence="1 5">Belongs to the protein sulfotransferase family.</text>
</comment>
<protein>
    <recommendedName>
        <fullName evidence="2 5">Protein-tyrosine sulfotransferase</fullName>
        <ecNumber evidence="2 5">2.8.2.20</ecNumber>
    </recommendedName>
</protein>
<keyword evidence="6" id="KW-1133">Transmembrane helix</keyword>
<comment type="function">
    <text evidence="5">Catalyzes the O-sulfation of tyrosine residues within acidic motifs of polypeptides, using 3'-phosphoadenylyl sulfate (PAPS) as cosubstrate.</text>
</comment>
<keyword evidence="8" id="KW-1185">Reference proteome</keyword>
<comment type="caution">
    <text evidence="7">The sequence shown here is derived from an EMBL/GenBank/DDBJ whole genome shotgun (WGS) entry which is preliminary data.</text>
</comment>
<evidence type="ECO:0000256" key="1">
    <source>
        <dbReference type="ARBA" id="ARBA00009988"/>
    </source>
</evidence>
<dbReference type="InterPro" id="IPR026634">
    <property type="entry name" value="TPST-like"/>
</dbReference>
<evidence type="ECO:0000256" key="5">
    <source>
        <dbReference type="RuleBase" id="RU365018"/>
    </source>
</evidence>
<reference evidence="7" key="1">
    <citation type="submission" date="2023-01" db="EMBL/GenBank/DDBJ databases">
        <title>Genome assembly of the deep-sea coral Lophelia pertusa.</title>
        <authorList>
            <person name="Herrera S."/>
            <person name="Cordes E."/>
        </authorList>
    </citation>
    <scope>NUCLEOTIDE SEQUENCE</scope>
    <source>
        <strain evidence="7">USNM1676648</strain>
        <tissue evidence="7">Polyp</tissue>
    </source>
</reference>
<evidence type="ECO:0000313" key="8">
    <source>
        <dbReference type="Proteomes" id="UP001163046"/>
    </source>
</evidence>
<feature type="transmembrane region" description="Helical" evidence="6">
    <location>
        <begin position="12"/>
        <end position="29"/>
    </location>
</feature>
<evidence type="ECO:0000256" key="4">
    <source>
        <dbReference type="ARBA" id="ARBA00048460"/>
    </source>
</evidence>
<dbReference type="OrthoDB" id="6020239at2759"/>
<organism evidence="7 8">
    <name type="scientific">Desmophyllum pertusum</name>
    <dbReference type="NCBI Taxonomy" id="174260"/>
    <lineage>
        <taxon>Eukaryota</taxon>
        <taxon>Metazoa</taxon>
        <taxon>Cnidaria</taxon>
        <taxon>Anthozoa</taxon>
        <taxon>Hexacorallia</taxon>
        <taxon>Scleractinia</taxon>
        <taxon>Caryophylliina</taxon>
        <taxon>Caryophylliidae</taxon>
        <taxon>Desmophyllum</taxon>
    </lineage>
</organism>
<evidence type="ECO:0000256" key="6">
    <source>
        <dbReference type="SAM" id="Phobius"/>
    </source>
</evidence>
<dbReference type="EMBL" id="MU826358">
    <property type="protein sequence ID" value="KAJ7379386.1"/>
    <property type="molecule type" value="Genomic_DNA"/>
</dbReference>
<evidence type="ECO:0000313" key="7">
    <source>
        <dbReference type="EMBL" id="KAJ7379386.1"/>
    </source>
</evidence>
<proteinExistence type="inferred from homology"/>